<dbReference type="AlphaFoldDB" id="A0A553YWG2"/>
<name>A0A553YWG2_9ACTN</name>
<dbReference type="EMBL" id="VKLS01000392">
    <property type="protein sequence ID" value="TSB33534.1"/>
    <property type="molecule type" value="Genomic_DNA"/>
</dbReference>
<protein>
    <recommendedName>
        <fullName evidence="3">4Fe-4S Wbl-type domain-containing protein</fullName>
    </recommendedName>
</protein>
<sequence length="80" mass="8524">MTSRLSPELLNARSLAAVATVPPSYDGVAACAPHIDLFDLASSGHSPADIRHRAAGICARCPLAARCAFRIQPPRRYRPA</sequence>
<evidence type="ECO:0008006" key="3">
    <source>
        <dbReference type="Google" id="ProtNLM"/>
    </source>
</evidence>
<dbReference type="OrthoDB" id="4241263at2"/>
<evidence type="ECO:0000313" key="2">
    <source>
        <dbReference type="Proteomes" id="UP000320888"/>
    </source>
</evidence>
<dbReference type="Proteomes" id="UP000320888">
    <property type="component" value="Unassembled WGS sequence"/>
</dbReference>
<proteinExistence type="predicted"/>
<accession>A0A553YWG2</accession>
<organism evidence="1 2">
    <name type="scientific">Streptomyces benahoarensis</name>
    <dbReference type="NCBI Taxonomy" id="2595054"/>
    <lineage>
        <taxon>Bacteria</taxon>
        <taxon>Bacillati</taxon>
        <taxon>Actinomycetota</taxon>
        <taxon>Actinomycetes</taxon>
        <taxon>Kitasatosporales</taxon>
        <taxon>Streptomycetaceae</taxon>
        <taxon>Streptomyces</taxon>
    </lineage>
</organism>
<gene>
    <name evidence="1" type="ORF">FNZ23_23425</name>
</gene>
<keyword evidence="2" id="KW-1185">Reference proteome</keyword>
<reference evidence="1 2" key="1">
    <citation type="submission" date="2019-07" db="EMBL/GenBank/DDBJ databases">
        <title>Draft genome for Streptomyces benahoarensis MZ03-48.</title>
        <authorList>
            <person name="Gonzalez-Pimentel J.L."/>
        </authorList>
    </citation>
    <scope>NUCLEOTIDE SEQUENCE [LARGE SCALE GENOMIC DNA]</scope>
    <source>
        <strain evidence="1 2">MZ03-48</strain>
    </source>
</reference>
<dbReference type="RefSeq" id="WP_143944220.1">
    <property type="nucleotide sequence ID" value="NZ_VKLS01000392.1"/>
</dbReference>
<comment type="caution">
    <text evidence="1">The sequence shown here is derived from an EMBL/GenBank/DDBJ whole genome shotgun (WGS) entry which is preliminary data.</text>
</comment>
<evidence type="ECO:0000313" key="1">
    <source>
        <dbReference type="EMBL" id="TSB33534.1"/>
    </source>
</evidence>